<dbReference type="NCBIfam" id="NF010623">
    <property type="entry name" value="PRK14016.1"/>
    <property type="match status" value="1"/>
</dbReference>
<protein>
    <recommendedName>
        <fullName evidence="7">Cyanophycin synthetase</fullName>
        <ecNumber evidence="6">6.3.2.29</ecNumber>
        <ecNumber evidence="5">6.3.2.30</ecNumber>
    </recommendedName>
    <alternativeName>
        <fullName evidence="11">Cyanophycin synthase</fullName>
    </alternativeName>
</protein>
<evidence type="ECO:0000256" key="6">
    <source>
        <dbReference type="ARBA" id="ARBA00013005"/>
    </source>
</evidence>
<dbReference type="Pfam" id="PF18921">
    <property type="entry name" value="Cyanophycin_syn"/>
    <property type="match status" value="1"/>
</dbReference>
<evidence type="ECO:0000313" key="16">
    <source>
        <dbReference type="EMBL" id="MDO0825318.1"/>
    </source>
</evidence>
<dbReference type="InterPro" id="IPR013815">
    <property type="entry name" value="ATP_grasp_subdomain_1"/>
</dbReference>
<evidence type="ECO:0000256" key="11">
    <source>
        <dbReference type="ARBA" id="ARBA00031353"/>
    </source>
</evidence>
<dbReference type="PROSITE" id="PS50975">
    <property type="entry name" value="ATP_GRASP"/>
    <property type="match status" value="1"/>
</dbReference>
<dbReference type="Gene3D" id="3.90.190.20">
    <property type="entry name" value="Mur ligase, C-terminal domain"/>
    <property type="match status" value="1"/>
</dbReference>
<evidence type="ECO:0000256" key="7">
    <source>
        <dbReference type="ARBA" id="ARBA00022036"/>
    </source>
</evidence>
<dbReference type="InterPro" id="IPR011761">
    <property type="entry name" value="ATP-grasp"/>
</dbReference>
<evidence type="ECO:0000256" key="12">
    <source>
        <dbReference type="ARBA" id="ARBA00048094"/>
    </source>
</evidence>
<dbReference type="InterPro" id="IPR013221">
    <property type="entry name" value="Mur_ligase_cen"/>
</dbReference>
<dbReference type="InterPro" id="IPR044019">
    <property type="entry name" value="Cyanophycin_syn_N"/>
</dbReference>
<evidence type="ECO:0000259" key="15">
    <source>
        <dbReference type="PROSITE" id="PS50975"/>
    </source>
</evidence>
<comment type="catalytic activity">
    <reaction evidence="12">
        <text>[L-4-(L-arginin-2-N-yl)aspartate](n)-L-aspartate + L-arginine + ATP = [L-4-(L-arginin-2-N-yl)aspartate](n+1) + ADP + phosphate + H(+)</text>
        <dbReference type="Rhea" id="RHEA:23888"/>
        <dbReference type="Rhea" id="RHEA-COMP:13732"/>
        <dbReference type="Rhea" id="RHEA-COMP:13733"/>
        <dbReference type="ChEBI" id="CHEBI:15378"/>
        <dbReference type="ChEBI" id="CHEBI:30616"/>
        <dbReference type="ChEBI" id="CHEBI:32682"/>
        <dbReference type="ChEBI" id="CHEBI:43474"/>
        <dbReference type="ChEBI" id="CHEBI:137986"/>
        <dbReference type="ChEBI" id="CHEBI:137990"/>
        <dbReference type="ChEBI" id="CHEBI:456216"/>
        <dbReference type="EC" id="6.3.2.30"/>
    </reaction>
</comment>
<dbReference type="InterPro" id="IPR004101">
    <property type="entry name" value="Mur_ligase_C"/>
</dbReference>
<name>A0ABT8QZ28_9FIRM</name>
<dbReference type="SUPFAM" id="SSF53623">
    <property type="entry name" value="MurD-like peptide ligases, catalytic domain"/>
    <property type="match status" value="1"/>
</dbReference>
<dbReference type="Gene3D" id="3.40.1190.10">
    <property type="entry name" value="Mur-like, catalytic domain"/>
    <property type="match status" value="1"/>
</dbReference>
<evidence type="ECO:0000256" key="5">
    <source>
        <dbReference type="ARBA" id="ARBA00012968"/>
    </source>
</evidence>
<dbReference type="Gene3D" id="3.30.470.20">
    <property type="entry name" value="ATP-grasp fold, B domain"/>
    <property type="match status" value="1"/>
</dbReference>
<keyword evidence="17" id="KW-1185">Reference proteome</keyword>
<evidence type="ECO:0000256" key="10">
    <source>
        <dbReference type="ARBA" id="ARBA00022840"/>
    </source>
</evidence>
<evidence type="ECO:0000313" key="17">
    <source>
        <dbReference type="Proteomes" id="UP001176021"/>
    </source>
</evidence>
<evidence type="ECO:0000256" key="4">
    <source>
        <dbReference type="ARBA" id="ARBA00011738"/>
    </source>
</evidence>
<dbReference type="EMBL" id="JAMJEV010000024">
    <property type="protein sequence ID" value="MDO0825318.1"/>
    <property type="molecule type" value="Genomic_DNA"/>
</dbReference>
<dbReference type="Proteomes" id="UP001176021">
    <property type="component" value="Unassembled WGS sequence"/>
</dbReference>
<dbReference type="InterPro" id="IPR018109">
    <property type="entry name" value="Folylpolyglutamate_synth_CS"/>
</dbReference>
<comment type="caution">
    <text evidence="16">The sequence shown here is derived from an EMBL/GenBank/DDBJ whole genome shotgun (WGS) entry which is preliminary data.</text>
</comment>
<evidence type="ECO:0000256" key="13">
    <source>
        <dbReference type="ARBA" id="ARBA00048425"/>
    </source>
</evidence>
<dbReference type="EC" id="6.3.2.29" evidence="6"/>
<comment type="similarity">
    <text evidence="3">In the C-terminal section; belongs to the MurCDEF family.</text>
</comment>
<comment type="subunit">
    <text evidence="4">Homodimer.</text>
</comment>
<dbReference type="NCBIfam" id="TIGR02068">
    <property type="entry name" value="cya_phycin_syn"/>
    <property type="match status" value="1"/>
</dbReference>
<dbReference type="GO" id="GO:0071161">
    <property type="term" value="F:cyanophycin synthetase activity (L-arginine-adding)"/>
    <property type="evidence" value="ECO:0007669"/>
    <property type="project" value="UniProtKB-EC"/>
</dbReference>
<evidence type="ECO:0000256" key="9">
    <source>
        <dbReference type="ARBA" id="ARBA00022741"/>
    </source>
</evidence>
<proteinExistence type="inferred from homology"/>
<evidence type="ECO:0000256" key="2">
    <source>
        <dbReference type="ARBA" id="ARBA00004752"/>
    </source>
</evidence>
<dbReference type="Pfam" id="PF08245">
    <property type="entry name" value="Mur_ligase_M"/>
    <property type="match status" value="1"/>
</dbReference>
<organism evidence="16 17">
    <name type="scientific">Desulfosporosinus nitroreducens</name>
    <dbReference type="NCBI Taxonomy" id="2018668"/>
    <lineage>
        <taxon>Bacteria</taxon>
        <taxon>Bacillati</taxon>
        <taxon>Bacillota</taxon>
        <taxon>Clostridia</taxon>
        <taxon>Eubacteriales</taxon>
        <taxon>Desulfitobacteriaceae</taxon>
        <taxon>Desulfosporosinus</taxon>
    </lineage>
</organism>
<evidence type="ECO:0000256" key="8">
    <source>
        <dbReference type="ARBA" id="ARBA00022598"/>
    </source>
</evidence>
<dbReference type="GO" id="GO:0071160">
    <property type="term" value="F:cyanophycin synthetase activity (L-aspartate-adding)"/>
    <property type="evidence" value="ECO:0007669"/>
    <property type="project" value="UniProtKB-EC"/>
</dbReference>
<keyword evidence="10 14" id="KW-0067">ATP-binding</keyword>
<keyword evidence="9 14" id="KW-0547">Nucleotide-binding</keyword>
<dbReference type="Pfam" id="PF02875">
    <property type="entry name" value="Mur_ligase_C"/>
    <property type="match status" value="1"/>
</dbReference>
<dbReference type="SUPFAM" id="SSF56059">
    <property type="entry name" value="Glutathione synthetase ATP-binding domain-like"/>
    <property type="match status" value="1"/>
</dbReference>
<comment type="catalytic activity">
    <reaction evidence="13">
        <text>[L-4-(L-arginin-2-N-yl)aspartate](n) + L-aspartate + ATP = [L-4-(L-arginin-2-N-yl)aspartate](n)-L-aspartate + ADP + phosphate + H(+)</text>
        <dbReference type="Rhea" id="RHEA:13277"/>
        <dbReference type="Rhea" id="RHEA-COMP:13728"/>
        <dbReference type="Rhea" id="RHEA-COMP:13733"/>
        <dbReference type="ChEBI" id="CHEBI:15378"/>
        <dbReference type="ChEBI" id="CHEBI:29991"/>
        <dbReference type="ChEBI" id="CHEBI:30616"/>
        <dbReference type="ChEBI" id="CHEBI:43474"/>
        <dbReference type="ChEBI" id="CHEBI:137986"/>
        <dbReference type="ChEBI" id="CHEBI:137990"/>
        <dbReference type="ChEBI" id="CHEBI:456216"/>
        <dbReference type="EC" id="6.3.2.29"/>
    </reaction>
</comment>
<dbReference type="InterPro" id="IPR011810">
    <property type="entry name" value="Cya_phycin_syn"/>
</dbReference>
<dbReference type="SUPFAM" id="SSF53244">
    <property type="entry name" value="MurD-like peptide ligases, peptide-binding domain"/>
    <property type="match status" value="1"/>
</dbReference>
<evidence type="ECO:0000256" key="3">
    <source>
        <dbReference type="ARBA" id="ARBA00009060"/>
    </source>
</evidence>
<evidence type="ECO:0000256" key="14">
    <source>
        <dbReference type="PROSITE-ProRule" id="PRU00409"/>
    </source>
</evidence>
<dbReference type="InterPro" id="IPR036615">
    <property type="entry name" value="Mur_ligase_C_dom_sf"/>
</dbReference>
<comment type="function">
    <text evidence="1">Catalyzes the ATP-dependent polymerization of arginine and aspartate to multi-L-arginyl-poly-L-aspartic acid (cyanophycin; a water-insoluble reserve polymer).</text>
</comment>
<keyword evidence="8 16" id="KW-0436">Ligase</keyword>
<evidence type="ECO:0000256" key="1">
    <source>
        <dbReference type="ARBA" id="ARBA00003184"/>
    </source>
</evidence>
<accession>A0ABT8QZ28</accession>
<feature type="domain" description="ATP-grasp" evidence="15">
    <location>
        <begin position="218"/>
        <end position="470"/>
    </location>
</feature>
<dbReference type="PANTHER" id="PTHR23135">
    <property type="entry name" value="MUR LIGASE FAMILY MEMBER"/>
    <property type="match status" value="1"/>
</dbReference>
<dbReference type="Gene3D" id="3.30.1490.20">
    <property type="entry name" value="ATP-grasp fold, A domain"/>
    <property type="match status" value="1"/>
</dbReference>
<gene>
    <name evidence="16" type="primary">cphA</name>
    <name evidence="16" type="ORF">M8H41_21055</name>
</gene>
<reference evidence="16" key="1">
    <citation type="submission" date="2022-05" db="EMBL/GenBank/DDBJ databases">
        <title>Expanded diversity of anoxic marine methylotrophy in a Black Sea sulfate reducing microorganism.</title>
        <authorList>
            <person name="Fischer P.Q."/>
            <person name="Stams A.J.M."/>
            <person name="Villanueva L."/>
            <person name="Sousa D.Z."/>
        </authorList>
    </citation>
    <scope>NUCLEOTIDE SEQUENCE</scope>
    <source>
        <strain evidence="16">P130</strain>
    </source>
</reference>
<dbReference type="RefSeq" id="WP_302049939.1">
    <property type="nucleotide sequence ID" value="NZ_JAMJEV010000024.1"/>
</dbReference>
<dbReference type="PANTHER" id="PTHR23135:SF18">
    <property type="entry name" value="CYANOPHYCIN SYNTHETASE"/>
    <property type="match status" value="1"/>
</dbReference>
<sequence length="870" mass="96026">MKIISSKVFPGKNIYSYKKCIRLDLDLEGYSEIPSKEIDGFNQNLVSILPELTKHRCGIDEDRGFIKRLTEGTYLAHVSEHVIIALHNMIGVEIKYGKAREISGDHYYVIYQYEYMNTGLETGKMAINLINSLINKEPLDLDMCLTKLIEILRDEQLGLSTIAICDEAKKRGIPILRIGEESIFQLGYGKHSKTIQATLGSDTREIAVGIAQDKLLTKELLDLHCIPVARGMKVGSKIKAILGAEDIGYPVVLKPQFGNQGKGVIANIKDQIELSDAYDHLIKDYSDIMIEKHLTGSDYRVCIVYGDVVAVSERIPPFITGDGISSIENLILQTNGDIRRGEGHEKELTKIKIDETLIAYLRQKNYSLKSILPQDETLNLKDNANLSTGGFSIDYTESICSENIEYCKRSASAIGLDICGIDLLCQDISKPLNEGGAIIEINAAPGIRMHHNPYSGTKRNVAGYIVDKLFKDGYEKTPLVAITGTNGKTTTTRLIAHILAIAGYTVGMTTTDGIYIDGKCIFKGDTTGPKSALAVLMNKDIDAAVLETARGGIIRGGLAYDVADVGVITNITQDHLGIDEVETMEDLAKVKALVGEAVKEDGYVVINGDDKVSISVLNRFKSNLIIFSNNKVNEVLQANMRNGGYGVYIDEGDLIIQKGFKSETLIDVNNIGITLKGILKYNIENAMTACATAIGLGIDSNIIRQGLMSFYCNQNPGRFNMYFVNNKRVILDYGHNKDGYNCVLDGLKHIQHHKLIGVIGVPGDRSDIDIFEVGRCAGNNFDYIFIKEDAEKRGRAKGEVADLLEKGVLTSKFNSMNIRKISEETEAFKAALDLAEPEDIVIVFFEQSEPLVEIMRRKLDEVKFQALSAK</sequence>
<comment type="pathway">
    <text evidence="2">Cell wall biogenesis; peptidoglycan biosynthesis.</text>
</comment>
<dbReference type="PROSITE" id="PS01011">
    <property type="entry name" value="FOLYLPOLYGLU_SYNT_1"/>
    <property type="match status" value="1"/>
</dbReference>
<dbReference type="EC" id="6.3.2.30" evidence="5"/>
<dbReference type="InterPro" id="IPR036565">
    <property type="entry name" value="Mur-like_cat_sf"/>
</dbReference>